<proteinExistence type="predicted"/>
<dbReference type="SUPFAM" id="SSF51905">
    <property type="entry name" value="FAD/NAD(P)-binding domain"/>
    <property type="match status" value="1"/>
</dbReference>
<dbReference type="EMBL" id="PSQE01000001">
    <property type="protein sequence ID" value="RHN78652.1"/>
    <property type="molecule type" value="Genomic_DNA"/>
</dbReference>
<dbReference type="Proteomes" id="UP000265566">
    <property type="component" value="Chromosome 1"/>
</dbReference>
<name>A0A396JMQ4_MEDTR</name>
<protein>
    <submittedName>
        <fullName evidence="1">Putative amine oxidase, FAD/NAD(P)-binding domain-containing protein</fullName>
    </submittedName>
</protein>
<accession>A0A396JMQ4</accession>
<reference evidence="1" key="1">
    <citation type="journal article" date="2018" name="Nat. Plants">
        <title>Whole-genome landscape of Medicago truncatula symbiotic genes.</title>
        <authorList>
            <person name="Pecrix Y."/>
            <person name="Gamas P."/>
            <person name="Carrere S."/>
        </authorList>
    </citation>
    <scope>NUCLEOTIDE SEQUENCE</scope>
    <source>
        <tissue evidence="1">Leaves</tissue>
    </source>
</reference>
<comment type="caution">
    <text evidence="1">The sequence shown here is derived from an EMBL/GenBank/DDBJ whole genome shotgun (WGS) entry which is preliminary data.</text>
</comment>
<dbReference type="PANTHER" id="PTHR42923:SF17">
    <property type="entry name" value="AMINE OXIDASE DOMAIN-CONTAINING PROTEIN"/>
    <property type="match status" value="1"/>
</dbReference>
<organism evidence="1">
    <name type="scientific">Medicago truncatula</name>
    <name type="common">Barrel medic</name>
    <name type="synonym">Medicago tribuloides</name>
    <dbReference type="NCBI Taxonomy" id="3880"/>
    <lineage>
        <taxon>Eukaryota</taxon>
        <taxon>Viridiplantae</taxon>
        <taxon>Streptophyta</taxon>
        <taxon>Embryophyta</taxon>
        <taxon>Tracheophyta</taxon>
        <taxon>Spermatophyta</taxon>
        <taxon>Magnoliopsida</taxon>
        <taxon>eudicotyledons</taxon>
        <taxon>Gunneridae</taxon>
        <taxon>Pentapetalae</taxon>
        <taxon>rosids</taxon>
        <taxon>fabids</taxon>
        <taxon>Fabales</taxon>
        <taxon>Fabaceae</taxon>
        <taxon>Papilionoideae</taxon>
        <taxon>50 kb inversion clade</taxon>
        <taxon>NPAAA clade</taxon>
        <taxon>Hologalegina</taxon>
        <taxon>IRL clade</taxon>
        <taxon>Trifolieae</taxon>
        <taxon>Medicago</taxon>
    </lineage>
</organism>
<dbReference type="Gramene" id="rna2286">
    <property type="protein sequence ID" value="RHN78652.1"/>
    <property type="gene ID" value="gene2286"/>
</dbReference>
<dbReference type="InterPro" id="IPR050464">
    <property type="entry name" value="Zeta_carotene_desat/Oxidored"/>
</dbReference>
<dbReference type="PANTHER" id="PTHR42923">
    <property type="entry name" value="PROTOPORPHYRINOGEN OXIDASE"/>
    <property type="match status" value="1"/>
</dbReference>
<evidence type="ECO:0000313" key="1">
    <source>
        <dbReference type="EMBL" id="RHN78652.1"/>
    </source>
</evidence>
<gene>
    <name evidence="1" type="ORF">MtrunA17_Chr1g0168281</name>
</gene>
<sequence>MLVVTLLRMQQIKLLITKQVNYPNIMELFDSLEVDKKLSYLSTSVSLDNGKGYEWGTQNGLSSLFAQKKNVINPYFWKMIKEVSKFKEDVLSYLDIVETNQDIEHNETMEHFIKSRGYSELFQKAYLIPLCCSIWPWPCSSPEGVMSFSSFSVLTFLSNHHLLQLIYSPQCKIVRWNSQNFIKKVKEKLASENCQIKVNCEVHLVSTSDKGCVVLCKDGSEEMYDSCIIAVHAPDVLKILGDEATSDECRILGAFQYVYW</sequence>
<dbReference type="AlphaFoldDB" id="A0A396JMQ4"/>
<dbReference type="InterPro" id="IPR036188">
    <property type="entry name" value="FAD/NAD-bd_sf"/>
</dbReference>